<keyword evidence="1" id="KW-0812">Transmembrane</keyword>
<reference evidence="3" key="1">
    <citation type="submission" date="2016-08" db="EMBL/GenBank/DDBJ databases">
        <title>Comparative genomics of Lactococcus lactis strain WFLU12 isolated from the gastrointestinal tract of wild olive flounder (Paralichythys olivaceus).</title>
        <authorList>
            <person name="Nguyen T.L."/>
            <person name="Kim D.-H."/>
        </authorList>
    </citation>
    <scope>NUCLEOTIDE SEQUENCE [LARGE SCALE GENOMIC DNA]</scope>
    <source>
        <strain evidence="3">WFLU12</strain>
    </source>
</reference>
<name>A0A2N5W9M2_LACLL</name>
<evidence type="ECO:0000313" key="3">
    <source>
        <dbReference type="Proteomes" id="UP000234865"/>
    </source>
</evidence>
<dbReference type="AlphaFoldDB" id="A0A2N5W9M2"/>
<evidence type="ECO:0000256" key="1">
    <source>
        <dbReference type="SAM" id="Phobius"/>
    </source>
</evidence>
<dbReference type="Proteomes" id="UP000234865">
    <property type="component" value="Unassembled WGS sequence"/>
</dbReference>
<proteinExistence type="predicted"/>
<dbReference type="EMBL" id="PKRZ01000002">
    <property type="protein sequence ID" value="PLW58933.1"/>
    <property type="molecule type" value="Genomic_DNA"/>
</dbReference>
<comment type="caution">
    <text evidence="2">The sequence shown here is derived from an EMBL/GenBank/DDBJ whole genome shotgun (WGS) entry which is preliminary data.</text>
</comment>
<feature type="transmembrane region" description="Helical" evidence="1">
    <location>
        <begin position="6"/>
        <end position="25"/>
    </location>
</feature>
<organism evidence="2 3">
    <name type="scientific">Lactococcus lactis subsp. lactis</name>
    <name type="common">Streptococcus lactis</name>
    <dbReference type="NCBI Taxonomy" id="1360"/>
    <lineage>
        <taxon>Bacteria</taxon>
        <taxon>Bacillati</taxon>
        <taxon>Bacillota</taxon>
        <taxon>Bacilli</taxon>
        <taxon>Lactobacillales</taxon>
        <taxon>Streptococcaceae</taxon>
        <taxon>Lactococcus</taxon>
    </lineage>
</organism>
<gene>
    <name evidence="2" type="ORF">CYU10_002324</name>
</gene>
<dbReference type="RefSeq" id="WP_095586972.1">
    <property type="nucleotide sequence ID" value="NZ_PKRZ01000002.1"/>
</dbReference>
<protein>
    <submittedName>
        <fullName evidence="2">Uncharacterized protein</fullName>
    </submittedName>
</protein>
<accession>A0A2N5W9M2</accession>
<sequence>MTILVSWLIIVGIALIVWGGYVYSYSKIVRHENLKLKNKLAHVETELENLKSKVSWDDY</sequence>
<keyword evidence="1" id="KW-0472">Membrane</keyword>
<keyword evidence="1" id="KW-1133">Transmembrane helix</keyword>
<evidence type="ECO:0000313" key="2">
    <source>
        <dbReference type="EMBL" id="PLW58933.1"/>
    </source>
</evidence>